<dbReference type="RefSeq" id="WP_155734394.1">
    <property type="nucleotide sequence ID" value="NZ_AUXX01000018.1"/>
</dbReference>
<name>A0A167MEL0_9GAMM</name>
<proteinExistence type="predicted"/>
<dbReference type="AlphaFoldDB" id="A0A167MEL0"/>
<dbReference type="EMBL" id="AUXX01000018">
    <property type="protein sequence ID" value="KZN66265.1"/>
    <property type="molecule type" value="Genomic_DNA"/>
</dbReference>
<accession>A0A167MEL0</accession>
<evidence type="ECO:0000313" key="2">
    <source>
        <dbReference type="Proteomes" id="UP000076661"/>
    </source>
</evidence>
<comment type="caution">
    <text evidence="1">The sequence shown here is derived from an EMBL/GenBank/DDBJ whole genome shotgun (WGS) entry which is preliminary data.</text>
</comment>
<reference evidence="1 2" key="1">
    <citation type="submission" date="2013-07" db="EMBL/GenBank/DDBJ databases">
        <title>Comparative Genomic and Metabolomic Analysis of Twelve Strains of Pseudoalteromonas luteoviolacea.</title>
        <authorList>
            <person name="Vynne N.G."/>
            <person name="Mansson M."/>
            <person name="Gram L."/>
        </authorList>
    </citation>
    <scope>NUCLEOTIDE SEQUENCE [LARGE SCALE GENOMIC DNA]</scope>
    <source>
        <strain evidence="1 2">S4060-1</strain>
    </source>
</reference>
<gene>
    <name evidence="1" type="ORF">N478_20325</name>
</gene>
<dbReference type="PATRIC" id="fig|1365257.3.peg.2753"/>
<evidence type="ECO:0000313" key="1">
    <source>
        <dbReference type="EMBL" id="KZN66265.1"/>
    </source>
</evidence>
<protein>
    <submittedName>
        <fullName evidence="1">Uncharacterized protein</fullName>
    </submittedName>
</protein>
<dbReference type="Proteomes" id="UP000076661">
    <property type="component" value="Unassembled WGS sequence"/>
</dbReference>
<organism evidence="1 2">
    <name type="scientific">Pseudoalteromonas luteoviolacea S4060-1</name>
    <dbReference type="NCBI Taxonomy" id="1365257"/>
    <lineage>
        <taxon>Bacteria</taxon>
        <taxon>Pseudomonadati</taxon>
        <taxon>Pseudomonadota</taxon>
        <taxon>Gammaproteobacteria</taxon>
        <taxon>Alteromonadales</taxon>
        <taxon>Pseudoalteromonadaceae</taxon>
        <taxon>Pseudoalteromonas</taxon>
    </lineage>
</organism>
<sequence>MKYEQVNDIENLQLILWAFEKGYGLGRADVTDGIYIERDKILKHFKTELQGIIVESS</sequence>